<evidence type="ECO:0000313" key="4">
    <source>
        <dbReference type="Proteomes" id="UP000198634"/>
    </source>
</evidence>
<keyword evidence="4" id="KW-1185">Reference proteome</keyword>
<dbReference type="Gene3D" id="3.40.50.720">
    <property type="entry name" value="NAD(P)-binding Rossmann-like Domain"/>
    <property type="match status" value="1"/>
</dbReference>
<dbReference type="GO" id="GO:0016616">
    <property type="term" value="F:oxidoreductase activity, acting on the CH-OH group of donors, NAD or NADP as acceptor"/>
    <property type="evidence" value="ECO:0007669"/>
    <property type="project" value="TreeGrafter"/>
</dbReference>
<organism evidence="3 4">
    <name type="scientific">Thalassovita taeanensis</name>
    <dbReference type="NCBI Taxonomy" id="657014"/>
    <lineage>
        <taxon>Bacteria</taxon>
        <taxon>Pseudomonadati</taxon>
        <taxon>Pseudomonadota</taxon>
        <taxon>Alphaproteobacteria</taxon>
        <taxon>Rhodobacterales</taxon>
        <taxon>Roseobacteraceae</taxon>
        <taxon>Thalassovita</taxon>
    </lineage>
</organism>
<comment type="similarity">
    <text evidence="1">Belongs to the short-chain dehydrogenases/reductases (SDR) family.</text>
</comment>
<dbReference type="InterPro" id="IPR036291">
    <property type="entry name" value="NAD(P)-bd_dom_sf"/>
</dbReference>
<evidence type="ECO:0000313" key="3">
    <source>
        <dbReference type="EMBL" id="SEP85785.1"/>
    </source>
</evidence>
<dbReference type="PANTHER" id="PTHR24322">
    <property type="entry name" value="PKSB"/>
    <property type="match status" value="1"/>
</dbReference>
<dbReference type="InterPro" id="IPR002347">
    <property type="entry name" value="SDR_fam"/>
</dbReference>
<evidence type="ECO:0000256" key="2">
    <source>
        <dbReference type="ARBA" id="ARBA00023002"/>
    </source>
</evidence>
<dbReference type="PANTHER" id="PTHR24322:SF736">
    <property type="entry name" value="RETINOL DEHYDROGENASE 10"/>
    <property type="match status" value="1"/>
</dbReference>
<dbReference type="Pfam" id="PF00106">
    <property type="entry name" value="adh_short"/>
    <property type="match status" value="1"/>
</dbReference>
<proteinExistence type="inferred from homology"/>
<dbReference type="EMBL" id="FOEP01000002">
    <property type="protein sequence ID" value="SEP85785.1"/>
    <property type="molecule type" value="Genomic_DNA"/>
</dbReference>
<gene>
    <name evidence="3" type="ORF">SAMN04488092_102432</name>
</gene>
<reference evidence="3 4" key="1">
    <citation type="submission" date="2016-10" db="EMBL/GenBank/DDBJ databases">
        <authorList>
            <person name="de Groot N.N."/>
        </authorList>
    </citation>
    <scope>NUCLEOTIDE SEQUENCE [LARGE SCALE GENOMIC DNA]</scope>
    <source>
        <strain evidence="3 4">DSM 22007</strain>
    </source>
</reference>
<dbReference type="STRING" id="657014.SAMN04488092_102432"/>
<dbReference type="InterPro" id="IPR020904">
    <property type="entry name" value="Sc_DH/Rdtase_CS"/>
</dbReference>
<name>A0A1H9BAD0_9RHOB</name>
<dbReference type="SUPFAM" id="SSF51735">
    <property type="entry name" value="NAD(P)-binding Rossmann-fold domains"/>
    <property type="match status" value="1"/>
</dbReference>
<dbReference type="Proteomes" id="UP000198634">
    <property type="component" value="Unassembled WGS sequence"/>
</dbReference>
<dbReference type="CDD" id="cd05233">
    <property type="entry name" value="SDR_c"/>
    <property type="match status" value="1"/>
</dbReference>
<dbReference type="OrthoDB" id="9810734at2"/>
<dbReference type="PRINTS" id="PR00081">
    <property type="entry name" value="GDHRDH"/>
</dbReference>
<evidence type="ECO:0000256" key="1">
    <source>
        <dbReference type="ARBA" id="ARBA00006484"/>
    </source>
</evidence>
<protein>
    <submittedName>
        <fullName evidence="3">NADP-dependent 3-hydroxy acid dehydrogenase YdfG</fullName>
    </submittedName>
</protein>
<keyword evidence="2" id="KW-0560">Oxidoreductase</keyword>
<dbReference type="AlphaFoldDB" id="A0A1H9BAD0"/>
<dbReference type="RefSeq" id="WP_090268633.1">
    <property type="nucleotide sequence ID" value="NZ_FOEP01000002.1"/>
</dbReference>
<accession>A0A1H9BAD0</accession>
<dbReference type="PROSITE" id="PS00061">
    <property type="entry name" value="ADH_SHORT"/>
    <property type="match status" value="1"/>
</dbReference>
<sequence>MDIHDQVVVVTGGANGIGKALCDACHQAGARKVVVTDIDLAGAQAVARRIDGDAYRVDVSQEREITDMIDAVEAAHGPIGLFCSNAGVALGFDADFTNAAQASNDLWALSWQVNVMAHVYAARALIPRMKARGGGYFLNTLSAAGLLSQVGSATYATTKHAAVGFAENLAITHRDDGIRVTILCPQGVDTDMLRNIPDGPQSLDGALSPEQVAQCALTAISNEEFLALPHPQVLGYMQNKTKDYDRWIGGMVKLQRAMQA</sequence>